<dbReference type="SMART" id="SM00336">
    <property type="entry name" value="BBOX"/>
    <property type="match status" value="1"/>
</dbReference>
<name>A0A6P5AWH2_BRABE</name>
<keyword evidence="4" id="KW-0677">Repeat</keyword>
<dbReference type="PROSITE" id="PS51125">
    <property type="entry name" value="NHL"/>
    <property type="match status" value="3"/>
</dbReference>
<dbReference type="Pfam" id="PF13445">
    <property type="entry name" value="zf-RING_UBOX"/>
    <property type="match status" value="1"/>
</dbReference>
<dbReference type="InterPro" id="IPR050952">
    <property type="entry name" value="TRIM-NHL_E3_ligases"/>
</dbReference>
<dbReference type="FunFam" id="2.120.10.30:FF:000064">
    <property type="entry name" value="Uncharacterized protein"/>
    <property type="match status" value="1"/>
</dbReference>
<evidence type="ECO:0000256" key="2">
    <source>
        <dbReference type="ARBA" id="ARBA00022553"/>
    </source>
</evidence>
<proteinExistence type="inferred from homology"/>
<accession>A0A6P5AWH2</accession>
<gene>
    <name evidence="13" type="primary">LOC109487795</name>
</gene>
<dbReference type="PROSITE" id="PS50119">
    <property type="entry name" value="ZF_BBOX"/>
    <property type="match status" value="1"/>
</dbReference>
<dbReference type="KEGG" id="bbel:109487795"/>
<comment type="similarity">
    <text evidence="1">Belongs to the TRIM/RBCC family.</text>
</comment>
<dbReference type="Pfam" id="PF17170">
    <property type="entry name" value="DUF5128"/>
    <property type="match status" value="1"/>
</dbReference>
<sequence>MAAAPLSLRTQIREELSCSICLDLFTRPKVLPCQDTFCQDCLQDHAGRGGTFQCPNCRQQVRLPRQGVAGLPDNRIVANMSERFQQQATLSVDTREQPQSRNRCSFHPTEEVRLYCKQCKVPVCHECLDESHGEHSTMSLRKAIQQHRGPVQALINEGRGILETYCSFIRGLREEERRLDDQKEQADNKIDEAYRQACDQIIQKLTEEKDKLLSEVETNHRQNKGAVQGQKDVVWADVAELSSVCDGAEQDMDGEGGQFLSHEPKLAEVVGRFRHKTLPNPLQTHPAVFQPKVRVELVCTLGDVTVPGAAPSATTKTICNQTQFGRCGSEPGQFNWPLGLTEGEGEIFVADLENLRIQVFTLQGTFIRQFPTVVSSGEKMYPDDVAMDGEGNLWAVGRVVMSVVGSVLRRAVGIGRDDREFAVQYNKQGSVLRQIELQTGWNRGVAVDTRRNHILITQTTGDWRRHGEVLVFRPDGTLVKTVGQPQGMEYPLYITMDEEGNILVTDYDNHCVYMYNEDGRFLFQFGGKGSGEGQMNGPLGICTDRTGNIIVVDSWNCRVEMFDKTGRFLRHITTDMKSPWAVAMAPHGQLMVTDTKEHTVTIFKHI</sequence>
<dbReference type="GeneID" id="109487795"/>
<dbReference type="InterPro" id="IPR011042">
    <property type="entry name" value="6-blade_b-propeller_TolB-like"/>
</dbReference>
<keyword evidence="5 7" id="KW-0863">Zinc-finger</keyword>
<dbReference type="Gene3D" id="3.30.40.10">
    <property type="entry name" value="Zinc/RING finger domain, C3HC4 (zinc finger)"/>
    <property type="match status" value="1"/>
</dbReference>
<dbReference type="OrthoDB" id="252722at2759"/>
<dbReference type="SUPFAM" id="SSF57850">
    <property type="entry name" value="RING/U-box"/>
    <property type="match status" value="1"/>
</dbReference>
<feature type="repeat" description="NHL" evidence="8">
    <location>
        <begin position="321"/>
        <end position="363"/>
    </location>
</feature>
<evidence type="ECO:0000256" key="8">
    <source>
        <dbReference type="PROSITE-ProRule" id="PRU00504"/>
    </source>
</evidence>
<dbReference type="GO" id="GO:0061630">
    <property type="term" value="F:ubiquitin protein ligase activity"/>
    <property type="evidence" value="ECO:0007669"/>
    <property type="project" value="TreeGrafter"/>
</dbReference>
<evidence type="ECO:0000256" key="3">
    <source>
        <dbReference type="ARBA" id="ARBA00022723"/>
    </source>
</evidence>
<dbReference type="PANTHER" id="PTHR24104:SF50">
    <property type="entry name" value="SMP-30_GLUCONOLACTONASE_LRE-LIKE REGION DOMAIN-CONTAINING PROTEIN"/>
    <property type="match status" value="1"/>
</dbReference>
<dbReference type="PROSITE" id="PS50089">
    <property type="entry name" value="ZF_RING_2"/>
    <property type="match status" value="1"/>
</dbReference>
<dbReference type="InterPro" id="IPR027370">
    <property type="entry name" value="Znf-RING_euk"/>
</dbReference>
<organism evidence="12 13">
    <name type="scientific">Branchiostoma belcheri</name>
    <name type="common">Amphioxus</name>
    <dbReference type="NCBI Taxonomy" id="7741"/>
    <lineage>
        <taxon>Eukaryota</taxon>
        <taxon>Metazoa</taxon>
        <taxon>Chordata</taxon>
        <taxon>Cephalochordata</taxon>
        <taxon>Leptocardii</taxon>
        <taxon>Amphioxiformes</taxon>
        <taxon>Branchiostomatidae</taxon>
        <taxon>Branchiostoma</taxon>
    </lineage>
</organism>
<dbReference type="FunFam" id="3.30.160.60:FF:002399">
    <property type="entry name" value="Predicted protein"/>
    <property type="match status" value="1"/>
</dbReference>
<dbReference type="InterPro" id="IPR013083">
    <property type="entry name" value="Znf_RING/FYVE/PHD"/>
</dbReference>
<dbReference type="GO" id="GO:0043161">
    <property type="term" value="P:proteasome-mediated ubiquitin-dependent protein catabolic process"/>
    <property type="evidence" value="ECO:0007669"/>
    <property type="project" value="TreeGrafter"/>
</dbReference>
<keyword evidence="6" id="KW-0862">Zinc</keyword>
<evidence type="ECO:0000256" key="7">
    <source>
        <dbReference type="PROSITE-ProRule" id="PRU00024"/>
    </source>
</evidence>
<dbReference type="Gene3D" id="3.30.160.60">
    <property type="entry name" value="Classic Zinc Finger"/>
    <property type="match status" value="1"/>
</dbReference>
<feature type="domain" description="B box-type" evidence="11">
    <location>
        <begin position="99"/>
        <end position="140"/>
    </location>
</feature>
<keyword evidence="3" id="KW-0479">Metal-binding</keyword>
<dbReference type="GO" id="GO:0000209">
    <property type="term" value="P:protein polyubiquitination"/>
    <property type="evidence" value="ECO:0007669"/>
    <property type="project" value="TreeGrafter"/>
</dbReference>
<dbReference type="InterPro" id="IPR001258">
    <property type="entry name" value="NHL_repeat"/>
</dbReference>
<dbReference type="FunFam" id="2.40.10.500:FF:000001">
    <property type="entry name" value="tripartite motif-containing protein 3-like"/>
    <property type="match status" value="1"/>
</dbReference>
<dbReference type="InterPro" id="IPR000315">
    <property type="entry name" value="Znf_B-box"/>
</dbReference>
<evidence type="ECO:0000256" key="1">
    <source>
        <dbReference type="ARBA" id="ARBA00008518"/>
    </source>
</evidence>
<feature type="repeat" description="NHL" evidence="8">
    <location>
        <begin position="522"/>
        <end position="565"/>
    </location>
</feature>
<dbReference type="Gene3D" id="2.120.10.30">
    <property type="entry name" value="TolB, C-terminal domain"/>
    <property type="match status" value="1"/>
</dbReference>
<dbReference type="CDD" id="cd05819">
    <property type="entry name" value="NHL"/>
    <property type="match status" value="1"/>
</dbReference>
<keyword evidence="2" id="KW-0597">Phosphoprotein</keyword>
<feature type="domain" description="RING-type" evidence="10">
    <location>
        <begin position="18"/>
        <end position="58"/>
    </location>
</feature>
<evidence type="ECO:0000256" key="9">
    <source>
        <dbReference type="SAM" id="Coils"/>
    </source>
</evidence>
<evidence type="ECO:0000256" key="4">
    <source>
        <dbReference type="ARBA" id="ARBA00022737"/>
    </source>
</evidence>
<evidence type="ECO:0000259" key="11">
    <source>
        <dbReference type="PROSITE" id="PS50119"/>
    </source>
</evidence>
<dbReference type="SMART" id="SM00184">
    <property type="entry name" value="RING"/>
    <property type="match status" value="1"/>
</dbReference>
<reference evidence="13" key="1">
    <citation type="submission" date="2025-08" db="UniProtKB">
        <authorList>
            <consortium name="RefSeq"/>
        </authorList>
    </citation>
    <scope>IDENTIFICATION</scope>
    <source>
        <tissue evidence="13">Gonad</tissue>
    </source>
</reference>
<evidence type="ECO:0000256" key="5">
    <source>
        <dbReference type="ARBA" id="ARBA00022771"/>
    </source>
</evidence>
<evidence type="ECO:0000259" key="10">
    <source>
        <dbReference type="PROSITE" id="PS50089"/>
    </source>
</evidence>
<dbReference type="InterPro" id="IPR001841">
    <property type="entry name" value="Znf_RING"/>
</dbReference>
<keyword evidence="9" id="KW-0175">Coiled coil</keyword>
<dbReference type="AlphaFoldDB" id="A0A6P5AWH2"/>
<evidence type="ECO:0000256" key="6">
    <source>
        <dbReference type="ARBA" id="ARBA00022833"/>
    </source>
</evidence>
<dbReference type="Proteomes" id="UP000515135">
    <property type="component" value="Unplaced"/>
</dbReference>
<dbReference type="SUPFAM" id="SSF57845">
    <property type="entry name" value="B-box zinc-binding domain"/>
    <property type="match status" value="1"/>
</dbReference>
<feature type="repeat" description="NHL" evidence="8">
    <location>
        <begin position="490"/>
        <end position="518"/>
    </location>
</feature>
<protein>
    <submittedName>
        <fullName evidence="13">Tripartite motif-containing protein 3-like</fullName>
    </submittedName>
</protein>
<feature type="coiled-coil region" evidence="9">
    <location>
        <begin position="169"/>
        <end position="222"/>
    </location>
</feature>
<dbReference type="PANTHER" id="PTHR24104">
    <property type="entry name" value="E3 UBIQUITIN-PROTEIN LIGASE NHLRC1-RELATED"/>
    <property type="match status" value="1"/>
</dbReference>
<evidence type="ECO:0000313" key="12">
    <source>
        <dbReference type="Proteomes" id="UP000515135"/>
    </source>
</evidence>
<evidence type="ECO:0000313" key="13">
    <source>
        <dbReference type="RefSeq" id="XP_019647422.1"/>
    </source>
</evidence>
<dbReference type="RefSeq" id="XP_019647422.1">
    <property type="nucleotide sequence ID" value="XM_019791863.1"/>
</dbReference>
<dbReference type="SUPFAM" id="SSF101898">
    <property type="entry name" value="NHL repeat"/>
    <property type="match status" value="2"/>
</dbReference>
<keyword evidence="12" id="KW-1185">Reference proteome</keyword>
<dbReference type="GO" id="GO:0008270">
    <property type="term" value="F:zinc ion binding"/>
    <property type="evidence" value="ECO:0007669"/>
    <property type="project" value="UniProtKB-KW"/>
</dbReference>
<dbReference type="Pfam" id="PF00643">
    <property type="entry name" value="zf-B_box"/>
    <property type="match status" value="1"/>
</dbReference>